<reference evidence="3 4" key="1">
    <citation type="submission" date="2013-01" db="EMBL/GenBank/DDBJ databases">
        <title>The Genome Sequence of Clostridium clostridioforme 90A8.</title>
        <authorList>
            <consortium name="The Broad Institute Genome Sequencing Platform"/>
            <person name="Earl A."/>
            <person name="Ward D."/>
            <person name="Feldgarden M."/>
            <person name="Gevers D."/>
            <person name="Courvalin P."/>
            <person name="Lambert T."/>
            <person name="Walker B."/>
            <person name="Young S.K."/>
            <person name="Zeng Q."/>
            <person name="Gargeya S."/>
            <person name="Fitzgerald M."/>
            <person name="Haas B."/>
            <person name="Abouelleil A."/>
            <person name="Alvarado L."/>
            <person name="Arachchi H.M."/>
            <person name="Berlin A.M."/>
            <person name="Chapman S.B."/>
            <person name="Dewar J."/>
            <person name="Goldberg J."/>
            <person name="Griggs A."/>
            <person name="Gujja S."/>
            <person name="Hansen M."/>
            <person name="Howarth C."/>
            <person name="Imamovic A."/>
            <person name="Larimer J."/>
            <person name="McCowan C."/>
            <person name="Murphy C."/>
            <person name="Neiman D."/>
            <person name="Pearson M."/>
            <person name="Priest M."/>
            <person name="Roberts A."/>
            <person name="Saif S."/>
            <person name="Shea T."/>
            <person name="Sisk P."/>
            <person name="Sykes S."/>
            <person name="Wortman J."/>
            <person name="Nusbaum C."/>
            <person name="Birren B."/>
        </authorList>
    </citation>
    <scope>NUCLEOTIDE SEQUENCE [LARGE SCALE GENOMIC DNA]</scope>
    <source>
        <strain evidence="3 4">90A8</strain>
    </source>
</reference>
<dbReference type="PATRIC" id="fig|999408.3.peg.3394"/>
<dbReference type="Pfam" id="PF02645">
    <property type="entry name" value="DegV"/>
    <property type="match status" value="1"/>
</dbReference>
<accession>A0A0E2H9S3</accession>
<dbReference type="HOGENOM" id="CLU_048251_4_1_9"/>
<dbReference type="InterPro" id="IPR003797">
    <property type="entry name" value="DegV"/>
</dbReference>
<dbReference type="Gene3D" id="3.30.1180.10">
    <property type="match status" value="1"/>
</dbReference>
<dbReference type="Proteomes" id="UP000013085">
    <property type="component" value="Unassembled WGS sequence"/>
</dbReference>
<dbReference type="RefSeq" id="WP_002587639.1">
    <property type="nucleotide sequence ID" value="NZ_KB850977.1"/>
</dbReference>
<comment type="caution">
    <text evidence="3">The sequence shown here is derived from an EMBL/GenBank/DDBJ whole genome shotgun (WGS) entry which is preliminary data.</text>
</comment>
<protein>
    <submittedName>
        <fullName evidence="3">DegV family EDD domain-containing protein</fullName>
    </submittedName>
</protein>
<gene>
    <name evidence="3" type="ORF">HMPREF1090_03136</name>
</gene>
<comment type="function">
    <text evidence="1">May bind long-chain fatty acids, such as palmitate, and may play a role in lipid transport or fatty acid metabolism.</text>
</comment>
<proteinExistence type="predicted"/>
<dbReference type="GO" id="GO:0008289">
    <property type="term" value="F:lipid binding"/>
    <property type="evidence" value="ECO:0007669"/>
    <property type="project" value="UniProtKB-KW"/>
</dbReference>
<dbReference type="PANTHER" id="PTHR33434:SF3">
    <property type="entry name" value="DEGV DOMAIN-CONTAINING PROTEIN YITS"/>
    <property type="match status" value="1"/>
</dbReference>
<dbReference type="Gene3D" id="3.40.50.10170">
    <property type="match status" value="1"/>
</dbReference>
<dbReference type="EMBL" id="AGYR01000035">
    <property type="protein sequence ID" value="ENZ13199.1"/>
    <property type="molecule type" value="Genomic_DNA"/>
</dbReference>
<dbReference type="GeneID" id="57960645"/>
<organism evidence="3 4">
    <name type="scientific">[Clostridium] clostridioforme 90A8</name>
    <dbReference type="NCBI Taxonomy" id="999408"/>
    <lineage>
        <taxon>Bacteria</taxon>
        <taxon>Bacillati</taxon>
        <taxon>Bacillota</taxon>
        <taxon>Clostridia</taxon>
        <taxon>Lachnospirales</taxon>
        <taxon>Lachnospiraceae</taxon>
        <taxon>Enterocloster</taxon>
    </lineage>
</organism>
<dbReference type="PANTHER" id="PTHR33434">
    <property type="entry name" value="DEGV DOMAIN-CONTAINING PROTEIN DR_1986-RELATED"/>
    <property type="match status" value="1"/>
</dbReference>
<evidence type="ECO:0000313" key="4">
    <source>
        <dbReference type="Proteomes" id="UP000013085"/>
    </source>
</evidence>
<dbReference type="InterPro" id="IPR043168">
    <property type="entry name" value="DegV_C"/>
</dbReference>
<dbReference type="PROSITE" id="PS51482">
    <property type="entry name" value="DEGV"/>
    <property type="match status" value="1"/>
</dbReference>
<dbReference type="SUPFAM" id="SSF82549">
    <property type="entry name" value="DAK1/DegV-like"/>
    <property type="match status" value="1"/>
</dbReference>
<evidence type="ECO:0000256" key="1">
    <source>
        <dbReference type="ARBA" id="ARBA00003238"/>
    </source>
</evidence>
<dbReference type="AlphaFoldDB" id="A0A0E2H9S3"/>
<evidence type="ECO:0000256" key="2">
    <source>
        <dbReference type="ARBA" id="ARBA00023121"/>
    </source>
</evidence>
<name>A0A0E2H9S3_9FIRM</name>
<dbReference type="InterPro" id="IPR050270">
    <property type="entry name" value="DegV_domain_contain"/>
</dbReference>
<keyword evidence="2" id="KW-0446">Lipid-binding</keyword>
<dbReference type="NCBIfam" id="TIGR00762">
    <property type="entry name" value="DegV"/>
    <property type="match status" value="1"/>
</dbReference>
<evidence type="ECO:0000313" key="3">
    <source>
        <dbReference type="EMBL" id="ENZ13199.1"/>
    </source>
</evidence>
<sequence length="296" mass="33155">MTNSYMITCCSTADLPASYLTERGIPYSCFHFRMNGMEYDDDLGKSISIENFYENIRQGAMPTTSQVNPEQYEAMFEPILKEGKDIIHMTLSSGISGTYNSAVIARDEMLERYPDRRIAVIDSCCASAGYGLLVDTAWEKMQAGADYEELVSWIEENKKRVHHWFFTSDLTHLRRGGRISASAAFFGNMLNICPLMNVNVEGKLIPRDKYRGKKRVIREMVERMKEHAQQGTAYNGKCFLSQSSCPEDAGAVAGLVEETFPQLNGKVFIVDIGTVIGSHTGPGTVCLVFWGDERTV</sequence>